<keyword evidence="2" id="KW-1133">Transmembrane helix</keyword>
<evidence type="ECO:0000256" key="1">
    <source>
        <dbReference type="SAM" id="MobiDB-lite"/>
    </source>
</evidence>
<dbReference type="OrthoDB" id="2316907at2"/>
<dbReference type="AlphaFoldDB" id="X0P9N2"/>
<evidence type="ECO:0000313" key="6">
    <source>
        <dbReference type="Proteomes" id="UP000051966"/>
    </source>
</evidence>
<comment type="caution">
    <text evidence="3">The sequence shown here is derived from an EMBL/GenBank/DDBJ whole genome shotgun (WGS) entry which is preliminary data.</text>
</comment>
<dbReference type="Proteomes" id="UP000051966">
    <property type="component" value="Unassembled WGS sequence"/>
</dbReference>
<reference evidence="3" key="1">
    <citation type="journal article" date="2014" name="Genome Announc.">
        <title>Draft Genome Sequences of Two Lactobacillus Strains, L. farraginis JCM 14108T and L. composti JCM 14202T, Isolated from Compost of Distilled Shochu Residue.</title>
        <authorList>
            <person name="Yuki M."/>
            <person name="Oshima K."/>
            <person name="Suda W."/>
            <person name="Kitahara M."/>
            <person name="Kitamura K."/>
            <person name="Iida T."/>
            <person name="Hattori M."/>
            <person name="Ohkuma M."/>
        </authorList>
    </citation>
    <scope>NUCLEOTIDE SEQUENCE [LARGE SCALE GENOMIC DNA]</scope>
    <source>
        <strain evidence="3">JCM 14108</strain>
    </source>
</reference>
<dbReference type="PATRIC" id="fig|1423743.5.peg.1732"/>
<feature type="compositionally biased region" description="Basic residues" evidence="1">
    <location>
        <begin position="110"/>
        <end position="121"/>
    </location>
</feature>
<reference evidence="4 6" key="2">
    <citation type="journal article" date="2015" name="Genome Announc.">
        <title>Expanding the biotechnology potential of lactobacilli through comparative genomics of 213 strains and associated genera.</title>
        <authorList>
            <person name="Sun Z."/>
            <person name="Harris H.M."/>
            <person name="McCann A."/>
            <person name="Guo C."/>
            <person name="Argimon S."/>
            <person name="Zhang W."/>
            <person name="Yang X."/>
            <person name="Jeffery I.B."/>
            <person name="Cooney J.C."/>
            <person name="Kagawa T.F."/>
            <person name="Liu W."/>
            <person name="Song Y."/>
            <person name="Salvetti E."/>
            <person name="Wrobel A."/>
            <person name="Rasinkangas P."/>
            <person name="Parkhill J."/>
            <person name="Rea M.C."/>
            <person name="O'Sullivan O."/>
            <person name="Ritari J."/>
            <person name="Douillard F.P."/>
            <person name="Paul Ross R."/>
            <person name="Yang R."/>
            <person name="Briner A.E."/>
            <person name="Felis G.E."/>
            <person name="de Vos W.M."/>
            <person name="Barrangou R."/>
            <person name="Klaenhammer T.R."/>
            <person name="Caufield P.W."/>
            <person name="Cui Y."/>
            <person name="Zhang H."/>
            <person name="O'Toole P.W."/>
        </authorList>
    </citation>
    <scope>NUCLEOTIDE SEQUENCE [LARGE SCALE GENOMIC DNA]</scope>
    <source>
        <strain evidence="4 6">DSM 18382</strain>
    </source>
</reference>
<dbReference type="EMBL" id="AZFY01000026">
    <property type="protein sequence ID" value="KRM11066.1"/>
    <property type="molecule type" value="Genomic_DNA"/>
</dbReference>
<dbReference type="EMBL" id="BAKI01000003">
    <property type="protein sequence ID" value="GAF35598.1"/>
    <property type="molecule type" value="Genomic_DNA"/>
</dbReference>
<evidence type="ECO:0000256" key="2">
    <source>
        <dbReference type="SAM" id="Phobius"/>
    </source>
</evidence>
<evidence type="ECO:0000313" key="3">
    <source>
        <dbReference type="EMBL" id="GAF35598.1"/>
    </source>
</evidence>
<feature type="transmembrane region" description="Helical" evidence="2">
    <location>
        <begin position="44"/>
        <end position="66"/>
    </location>
</feature>
<evidence type="ECO:0000313" key="4">
    <source>
        <dbReference type="EMBL" id="KRM11066.1"/>
    </source>
</evidence>
<protein>
    <submittedName>
        <fullName evidence="3">Uncharacterized protein</fullName>
    </submittedName>
</protein>
<organism evidence="3 5">
    <name type="scientific">Lentilactobacillus farraginis DSM 18382 = JCM 14108</name>
    <dbReference type="NCBI Taxonomy" id="1423743"/>
    <lineage>
        <taxon>Bacteria</taxon>
        <taxon>Bacillati</taxon>
        <taxon>Bacillota</taxon>
        <taxon>Bacilli</taxon>
        <taxon>Lactobacillales</taxon>
        <taxon>Lactobacillaceae</taxon>
        <taxon>Lentilactobacillus</taxon>
    </lineage>
</organism>
<evidence type="ECO:0000313" key="5">
    <source>
        <dbReference type="Proteomes" id="UP000019488"/>
    </source>
</evidence>
<dbReference type="Proteomes" id="UP000019488">
    <property type="component" value="Unassembled WGS sequence"/>
</dbReference>
<dbReference type="STRING" id="1423743.FD41_GL001674"/>
<gene>
    <name evidence="4" type="ORF">FD41_GL001674</name>
    <name evidence="3" type="ORF">JCM14108_492</name>
</gene>
<keyword evidence="2" id="KW-0472">Membrane</keyword>
<sequence length="121" mass="14271">MAQKKNFKLPKWIRDTLQAVVMIAVLMAVYNFFGPMIFPNGSFFPWWTFPYSVLAALLVVGAWNLAARKFRMISQQLKDEEAAKRRHEEQLQEQLRRQGAAQERTEAQKRRSRNQSKQQSR</sequence>
<dbReference type="RefSeq" id="WP_035177995.1">
    <property type="nucleotide sequence ID" value="NZ_AZFY01000026.1"/>
</dbReference>
<keyword evidence="2" id="KW-0812">Transmembrane</keyword>
<name>X0P9N2_9LACO</name>
<feature type="compositionally biased region" description="Basic and acidic residues" evidence="1">
    <location>
        <begin position="81"/>
        <end position="96"/>
    </location>
</feature>
<proteinExistence type="predicted"/>
<keyword evidence="6" id="KW-1185">Reference proteome</keyword>
<accession>X0P9N2</accession>
<feature type="transmembrane region" description="Helical" evidence="2">
    <location>
        <begin position="20"/>
        <end position="38"/>
    </location>
</feature>
<feature type="region of interest" description="Disordered" evidence="1">
    <location>
        <begin position="81"/>
        <end position="121"/>
    </location>
</feature>